<dbReference type="Gene3D" id="3.40.50.1820">
    <property type="entry name" value="alpha/beta hydrolase"/>
    <property type="match status" value="1"/>
</dbReference>
<dbReference type="GO" id="GO:0017171">
    <property type="term" value="F:serine hydrolase activity"/>
    <property type="evidence" value="ECO:0007669"/>
    <property type="project" value="TreeGrafter"/>
</dbReference>
<protein>
    <recommendedName>
        <fullName evidence="1">AB hydrolase-1 domain-containing protein</fullName>
    </recommendedName>
</protein>
<name>A0A9P0D9W1_9CUCU</name>
<proteinExistence type="predicted"/>
<gene>
    <name evidence="2" type="ORF">PSYICH_LOCUS13468</name>
</gene>
<dbReference type="Pfam" id="PF00561">
    <property type="entry name" value="Abhydrolase_1"/>
    <property type="match status" value="1"/>
</dbReference>
<reference evidence="2" key="1">
    <citation type="submission" date="2022-01" db="EMBL/GenBank/DDBJ databases">
        <authorList>
            <person name="King R."/>
        </authorList>
    </citation>
    <scope>NUCLEOTIDE SEQUENCE</scope>
</reference>
<dbReference type="AlphaFoldDB" id="A0A9P0D9W1"/>
<dbReference type="EMBL" id="OV651819">
    <property type="protein sequence ID" value="CAH1113035.1"/>
    <property type="molecule type" value="Genomic_DNA"/>
</dbReference>
<dbReference type="InterPro" id="IPR000073">
    <property type="entry name" value="AB_hydrolase_1"/>
</dbReference>
<dbReference type="SUPFAM" id="SSF53474">
    <property type="entry name" value="alpha/beta-Hydrolases"/>
    <property type="match status" value="1"/>
</dbReference>
<dbReference type="PANTHER" id="PTHR46331">
    <property type="entry name" value="VALACYCLOVIR HYDROLASE"/>
    <property type="match status" value="1"/>
</dbReference>
<dbReference type="OrthoDB" id="19657at2759"/>
<feature type="domain" description="AB hydrolase-1" evidence="1">
    <location>
        <begin position="55"/>
        <end position="160"/>
    </location>
</feature>
<dbReference type="Proteomes" id="UP001153636">
    <property type="component" value="Chromosome 7"/>
</dbReference>
<accession>A0A9P0D9W1</accession>
<evidence type="ECO:0000313" key="2">
    <source>
        <dbReference type="EMBL" id="CAH1113035.1"/>
    </source>
</evidence>
<evidence type="ECO:0000313" key="3">
    <source>
        <dbReference type="Proteomes" id="UP001153636"/>
    </source>
</evidence>
<keyword evidence="3" id="KW-1185">Reference proteome</keyword>
<sequence length="283" mass="32078">MIITCKNAFKITNITLKSLMKMSTATEAAVNKSQKITINNQTINFVKVGTGPRNLLCFPGALGTIWSDFKPQVEGLDRNQFTLVAWDPPGYGDSRPPNRHFGVDFYENDADCAQKFMEALGITKYSLLGWSDGGISSIILAAKYQQNVDKLVIWGANSYVVKEELDSCEKLRDISKWSDRMKAPLVDMYTEEGLVKMWNHWCDTFAEIYKNGGDICSNLLKDVNCPTLILHGDKDPMVAPEHPGYLFENIKKAKLHRYPDGKHNIHLKYADDFNKRVTEFLLQ</sequence>
<dbReference type="PANTHER" id="PTHR46331:SF2">
    <property type="entry name" value="VALACYCLOVIR HYDROLASE"/>
    <property type="match status" value="1"/>
</dbReference>
<organism evidence="2 3">
    <name type="scientific">Psylliodes chrysocephalus</name>
    <dbReference type="NCBI Taxonomy" id="3402493"/>
    <lineage>
        <taxon>Eukaryota</taxon>
        <taxon>Metazoa</taxon>
        <taxon>Ecdysozoa</taxon>
        <taxon>Arthropoda</taxon>
        <taxon>Hexapoda</taxon>
        <taxon>Insecta</taxon>
        <taxon>Pterygota</taxon>
        <taxon>Neoptera</taxon>
        <taxon>Endopterygota</taxon>
        <taxon>Coleoptera</taxon>
        <taxon>Polyphaga</taxon>
        <taxon>Cucujiformia</taxon>
        <taxon>Chrysomeloidea</taxon>
        <taxon>Chrysomelidae</taxon>
        <taxon>Galerucinae</taxon>
        <taxon>Alticini</taxon>
        <taxon>Psylliodes</taxon>
    </lineage>
</organism>
<evidence type="ECO:0000259" key="1">
    <source>
        <dbReference type="Pfam" id="PF00561"/>
    </source>
</evidence>
<dbReference type="InterPro" id="IPR029058">
    <property type="entry name" value="AB_hydrolase_fold"/>
</dbReference>